<proteinExistence type="predicted"/>
<dbReference type="AlphaFoldDB" id="A0A179G6P5"/>
<sequence>MFPPRAIRSLKRTDSSPNSFCLEHHTAVKPQYLTRVLAVETTLNSLPADISLTRIASGRLENIPS</sequence>
<comment type="caution">
    <text evidence="1">The sequence shown here is derived from an EMBL/GenBank/DDBJ whole genome shotgun (WGS) entry which is preliminary data.</text>
</comment>
<dbReference type="Proteomes" id="UP000078397">
    <property type="component" value="Unassembled WGS sequence"/>
</dbReference>
<accession>A0A179G6P5</accession>
<dbReference type="KEGG" id="pchm:VFPPC_15307"/>
<dbReference type="RefSeq" id="XP_018149548.1">
    <property type="nucleotide sequence ID" value="XM_018293060.1"/>
</dbReference>
<reference evidence="1 2" key="1">
    <citation type="journal article" date="2016" name="PLoS Pathog.">
        <title>Biosynthesis of antibiotic leucinostatins in bio-control fungus Purpureocillium lilacinum and their inhibition on phytophthora revealed by genome mining.</title>
        <authorList>
            <person name="Wang G."/>
            <person name="Liu Z."/>
            <person name="Lin R."/>
            <person name="Li E."/>
            <person name="Mao Z."/>
            <person name="Ling J."/>
            <person name="Yang Y."/>
            <person name="Yin W.B."/>
            <person name="Xie B."/>
        </authorList>
    </citation>
    <scope>NUCLEOTIDE SEQUENCE [LARGE SCALE GENOMIC DNA]</scope>
    <source>
        <strain evidence="1">170</strain>
    </source>
</reference>
<evidence type="ECO:0000313" key="2">
    <source>
        <dbReference type="Proteomes" id="UP000078397"/>
    </source>
</evidence>
<name>A0A179G6P5_METCM</name>
<gene>
    <name evidence="1" type="ORF">VFPPC_15307</name>
</gene>
<dbReference type="GeneID" id="28857054"/>
<protein>
    <submittedName>
        <fullName evidence="1">Uncharacterized protein</fullName>
    </submittedName>
</protein>
<organism evidence="1 2">
    <name type="scientific">Pochonia chlamydosporia 170</name>
    <dbReference type="NCBI Taxonomy" id="1380566"/>
    <lineage>
        <taxon>Eukaryota</taxon>
        <taxon>Fungi</taxon>
        <taxon>Dikarya</taxon>
        <taxon>Ascomycota</taxon>
        <taxon>Pezizomycotina</taxon>
        <taxon>Sordariomycetes</taxon>
        <taxon>Hypocreomycetidae</taxon>
        <taxon>Hypocreales</taxon>
        <taxon>Clavicipitaceae</taxon>
        <taxon>Pochonia</taxon>
    </lineage>
</organism>
<dbReference type="EMBL" id="LSBJ02000001">
    <property type="protein sequence ID" value="OAQ73465.1"/>
    <property type="molecule type" value="Genomic_DNA"/>
</dbReference>
<keyword evidence="2" id="KW-1185">Reference proteome</keyword>
<evidence type="ECO:0000313" key="1">
    <source>
        <dbReference type="EMBL" id="OAQ73465.1"/>
    </source>
</evidence>